<dbReference type="InterPro" id="IPR050471">
    <property type="entry name" value="AB_hydrolase"/>
</dbReference>
<feature type="domain" description="AB hydrolase-1" evidence="1">
    <location>
        <begin position="83"/>
        <end position="187"/>
    </location>
</feature>
<protein>
    <submittedName>
        <fullName evidence="2">Alpha/beta hydrolase</fullName>
    </submittedName>
</protein>
<proteinExistence type="predicted"/>
<dbReference type="Gene3D" id="3.40.50.1820">
    <property type="entry name" value="alpha/beta hydrolase"/>
    <property type="match status" value="1"/>
</dbReference>
<organism evidence="2 3">
    <name type="scientific">Flavobacterium davisii</name>
    <dbReference type="NCBI Taxonomy" id="2906077"/>
    <lineage>
        <taxon>Bacteria</taxon>
        <taxon>Pseudomonadati</taxon>
        <taxon>Bacteroidota</taxon>
        <taxon>Flavobacteriia</taxon>
        <taxon>Flavobacteriales</taxon>
        <taxon>Flavobacteriaceae</taxon>
        <taxon>Flavobacterium</taxon>
    </lineage>
</organism>
<dbReference type="InterPro" id="IPR029058">
    <property type="entry name" value="AB_hydrolase_fold"/>
</dbReference>
<evidence type="ECO:0000259" key="1">
    <source>
        <dbReference type="Pfam" id="PF00561"/>
    </source>
</evidence>
<dbReference type="AlphaFoldDB" id="A0A246GHZ7"/>
<dbReference type="PANTHER" id="PTHR43433">
    <property type="entry name" value="HYDROLASE, ALPHA/BETA FOLD FAMILY PROTEIN"/>
    <property type="match status" value="1"/>
</dbReference>
<keyword evidence="2" id="KW-0378">Hydrolase</keyword>
<comment type="caution">
    <text evidence="2">The sequence shown here is derived from an EMBL/GenBank/DDBJ whole genome shotgun (WGS) entry which is preliminary data.</text>
</comment>
<dbReference type="RefSeq" id="WP_088392889.1">
    <property type="nucleotide sequence ID" value="NZ_MTCZ01000072.1"/>
</dbReference>
<sequence length="283" mass="31816">MKKKKQNRNSVPKTIIYTAKGFAFFSKKLTTTFCIHLFTTPTKHKTPKREWQMVQKSRTEPLFIPKINKQIEVYHYGDSPKKVLLVHGWSGRGTQLFKIADELLKIGYSTISYDAPGHGKSKSSPTLITEFIACNFELEKQFGPFDYAIGHSLGGMSLLNSVKRGLQVKKMVTIGAADKIIDILRSFVMQLGLKSEISELMKQKFETNFGEPIDNYDAANAAKGVIIPTLVIHDKDDYEVPISCGKAIYNQLPNGLFIETEKLGHRKILGNGDVIAQVMQFLN</sequence>
<dbReference type="Pfam" id="PF00561">
    <property type="entry name" value="Abhydrolase_1"/>
    <property type="match status" value="1"/>
</dbReference>
<dbReference type="EMBL" id="MTCZ01000072">
    <property type="protein sequence ID" value="OWP83861.1"/>
    <property type="molecule type" value="Genomic_DNA"/>
</dbReference>
<dbReference type="GO" id="GO:0016787">
    <property type="term" value="F:hydrolase activity"/>
    <property type="evidence" value="ECO:0007669"/>
    <property type="project" value="UniProtKB-KW"/>
</dbReference>
<accession>A0A246GHZ7</accession>
<dbReference type="SUPFAM" id="SSF53474">
    <property type="entry name" value="alpha/beta-Hydrolases"/>
    <property type="match status" value="1"/>
</dbReference>
<evidence type="ECO:0000313" key="3">
    <source>
        <dbReference type="Proteomes" id="UP000197768"/>
    </source>
</evidence>
<reference evidence="2 3" key="1">
    <citation type="journal article" date="2017" name="Infect. Genet. Evol.">
        <title>Comparative genome analysis of fish pathogen Flavobacterium columnare reveals extensive sequence diversity within the species.</title>
        <authorList>
            <person name="Kayansamruaj P."/>
            <person name="Dong H.T."/>
            <person name="Hirono I."/>
            <person name="Kondo H."/>
            <person name="Senapin S."/>
            <person name="Rodkhum C."/>
        </authorList>
    </citation>
    <scope>NUCLEOTIDE SEQUENCE [LARGE SCALE GENOMIC DNA]</scope>
    <source>
        <strain evidence="2 3">1215</strain>
    </source>
</reference>
<evidence type="ECO:0000313" key="2">
    <source>
        <dbReference type="EMBL" id="OWP83861.1"/>
    </source>
</evidence>
<name>A0A246GHZ7_9FLAO</name>
<dbReference type="PANTHER" id="PTHR43433:SF5">
    <property type="entry name" value="AB HYDROLASE-1 DOMAIN-CONTAINING PROTEIN"/>
    <property type="match status" value="1"/>
</dbReference>
<dbReference type="InterPro" id="IPR000073">
    <property type="entry name" value="AB_hydrolase_1"/>
</dbReference>
<dbReference type="Proteomes" id="UP000197768">
    <property type="component" value="Unassembled WGS sequence"/>
</dbReference>
<gene>
    <name evidence="2" type="ORF">BWK59_08335</name>
</gene>